<dbReference type="EMBL" id="VSRR010003841">
    <property type="protein sequence ID" value="MPC37647.1"/>
    <property type="molecule type" value="Genomic_DNA"/>
</dbReference>
<proteinExistence type="predicted"/>
<evidence type="ECO:0000313" key="1">
    <source>
        <dbReference type="EMBL" id="MPC37647.1"/>
    </source>
</evidence>
<organism evidence="1 2">
    <name type="scientific">Portunus trituberculatus</name>
    <name type="common">Swimming crab</name>
    <name type="synonym">Neptunus trituberculatus</name>
    <dbReference type="NCBI Taxonomy" id="210409"/>
    <lineage>
        <taxon>Eukaryota</taxon>
        <taxon>Metazoa</taxon>
        <taxon>Ecdysozoa</taxon>
        <taxon>Arthropoda</taxon>
        <taxon>Crustacea</taxon>
        <taxon>Multicrustacea</taxon>
        <taxon>Malacostraca</taxon>
        <taxon>Eumalacostraca</taxon>
        <taxon>Eucarida</taxon>
        <taxon>Decapoda</taxon>
        <taxon>Pleocyemata</taxon>
        <taxon>Brachyura</taxon>
        <taxon>Eubrachyura</taxon>
        <taxon>Portunoidea</taxon>
        <taxon>Portunidae</taxon>
        <taxon>Portuninae</taxon>
        <taxon>Portunus</taxon>
    </lineage>
</organism>
<comment type="caution">
    <text evidence="1">The sequence shown here is derived from an EMBL/GenBank/DDBJ whole genome shotgun (WGS) entry which is preliminary data.</text>
</comment>
<reference evidence="1 2" key="1">
    <citation type="submission" date="2019-05" db="EMBL/GenBank/DDBJ databases">
        <title>Another draft genome of Portunus trituberculatus and its Hox gene families provides insights of decapod evolution.</title>
        <authorList>
            <person name="Jeong J.-H."/>
            <person name="Song I."/>
            <person name="Kim S."/>
            <person name="Choi T."/>
            <person name="Kim D."/>
            <person name="Ryu S."/>
            <person name="Kim W."/>
        </authorList>
    </citation>
    <scope>NUCLEOTIDE SEQUENCE [LARGE SCALE GENOMIC DNA]</scope>
    <source>
        <tissue evidence="1">Muscle</tissue>
    </source>
</reference>
<keyword evidence="2" id="KW-1185">Reference proteome</keyword>
<gene>
    <name evidence="1" type="ORF">E2C01_031134</name>
</gene>
<protein>
    <submittedName>
        <fullName evidence="1">Uncharacterized protein</fullName>
    </submittedName>
</protein>
<evidence type="ECO:0000313" key="2">
    <source>
        <dbReference type="Proteomes" id="UP000324222"/>
    </source>
</evidence>
<dbReference type="AlphaFoldDB" id="A0A5B7EWV2"/>
<name>A0A5B7EWV2_PORTR</name>
<sequence length="141" mass="15633">MSCTVVDGVKTACGPLRWRCGRHNMQLRFESTLTPVRNKGKGHKNNNKIGTLSPAWQCTKSSSLPITPQLYGRARATGAICTLYTCSPISVCTSVSFTRDTTLALSIVLTLEFPSLGYWLQLQQHFRMQNILTTASVEHKT</sequence>
<dbReference type="Proteomes" id="UP000324222">
    <property type="component" value="Unassembled WGS sequence"/>
</dbReference>
<accession>A0A5B7EWV2</accession>